<organism evidence="12 13">
    <name type="scientific">Stentor coeruleus</name>
    <dbReference type="NCBI Taxonomy" id="5963"/>
    <lineage>
        <taxon>Eukaryota</taxon>
        <taxon>Sar</taxon>
        <taxon>Alveolata</taxon>
        <taxon>Ciliophora</taxon>
        <taxon>Postciliodesmatophora</taxon>
        <taxon>Heterotrichea</taxon>
        <taxon>Heterotrichida</taxon>
        <taxon>Stentoridae</taxon>
        <taxon>Stentor</taxon>
    </lineage>
</organism>
<protein>
    <recommendedName>
        <fullName evidence="9">DNA repair nuclease/redox regulator APEX1</fullName>
        <shortName evidence="9">APEN</shortName>
        <shortName evidence="9">REF-1</shortName>
        <ecNumber evidence="9">3.1.11.2</ecNumber>
        <ecNumber evidence="9">3.1.21.-</ecNumber>
    </recommendedName>
    <alternativeName>
        <fullName evidence="9">APEX nuclease</fullName>
    </alternativeName>
    <alternativeName>
        <fullName evidence="9">Apurinic-apyrimidinic endonuclease 1</fullName>
    </alternativeName>
    <alternativeName>
        <fullName evidence="9">Redox factor-1</fullName>
    </alternativeName>
    <component>
        <recommendedName>
            <fullName evidence="9">DNA repair nuclease/redox regulator APEX1, mitochondrial</fullName>
        </recommendedName>
    </component>
</protein>
<dbReference type="GO" id="GO:0003906">
    <property type="term" value="F:DNA-(apurinic or apyrimidinic site) endonuclease activity"/>
    <property type="evidence" value="ECO:0007669"/>
    <property type="project" value="TreeGrafter"/>
</dbReference>
<dbReference type="GO" id="GO:0046872">
    <property type="term" value="F:metal ion binding"/>
    <property type="evidence" value="ECO:0007669"/>
    <property type="project" value="UniProtKB-KW"/>
</dbReference>
<evidence type="ECO:0000256" key="9">
    <source>
        <dbReference type="RuleBase" id="RU362131"/>
    </source>
</evidence>
<sequence length="301" mass="34425">MSKRKAVSEAPAPEKKSKISEDTAIARPLSSSSQGQFSKPEISIVSWNVNGIRAWIKKSSVLQFCTKDEFDVLCFNETKLQDKDVNDIKKQFSQYPYQFWSCSQAKKGYSGTAILSKTEPISFTEGIGIKKHDDEGRTVTAEFSNFFVVATYIPNAGQKLERLKYRTKEWDTDFRQYLKTLENRGKGVVWLGDLNVVHRDNDIYNMKGKEKNAGCTLEERKEFSNSLDAGLVDSFRHLYPNARKYSWYSTKNPKAKSDNMGWRLDYAVISQSLVPKLRDSKIYDNIEGSDHHPIEVILSNN</sequence>
<feature type="compositionally biased region" description="Basic and acidic residues" evidence="10">
    <location>
        <begin position="12"/>
        <end position="21"/>
    </location>
</feature>
<dbReference type="GO" id="GO:0008311">
    <property type="term" value="F:double-stranded DNA 3'-5' DNA exonuclease activity"/>
    <property type="evidence" value="ECO:0007669"/>
    <property type="project" value="UniProtKB-EC"/>
</dbReference>
<dbReference type="CDD" id="cd09087">
    <property type="entry name" value="Ape1-like_AP-endo"/>
    <property type="match status" value="1"/>
</dbReference>
<dbReference type="NCBIfam" id="TIGR00195">
    <property type="entry name" value="exoDNase_III"/>
    <property type="match status" value="1"/>
</dbReference>
<dbReference type="InterPro" id="IPR020848">
    <property type="entry name" value="AP_endonuclease_F1_CS"/>
</dbReference>
<feature type="binding site" evidence="7">
    <location>
        <position position="77"/>
    </location>
    <ligand>
        <name>Mg(2+)</name>
        <dbReference type="ChEBI" id="CHEBI:18420"/>
        <label>1</label>
    </ligand>
</feature>
<comment type="similarity">
    <text evidence="2 9">Belongs to the DNA repair enzymes AP/ExoA family.</text>
</comment>
<evidence type="ECO:0000256" key="3">
    <source>
        <dbReference type="ARBA" id="ARBA00022723"/>
    </source>
</evidence>
<feature type="binding site" evidence="7">
    <location>
        <position position="290"/>
    </location>
    <ligand>
        <name>Mg(2+)</name>
        <dbReference type="ChEBI" id="CHEBI:18420"/>
        <label>1</label>
    </ligand>
</feature>
<gene>
    <name evidence="12" type="ORF">SteCoe_8031</name>
</gene>
<evidence type="ECO:0000256" key="1">
    <source>
        <dbReference type="ARBA" id="ARBA00001936"/>
    </source>
</evidence>
<feature type="domain" description="Endonuclease/exonuclease/phosphatase" evidence="11">
    <location>
        <begin position="45"/>
        <end position="291"/>
    </location>
</feature>
<feature type="binding site" evidence="7">
    <location>
        <position position="193"/>
    </location>
    <ligand>
        <name>Mg(2+)</name>
        <dbReference type="ChEBI" id="CHEBI:18420"/>
        <label>1</label>
    </ligand>
</feature>
<dbReference type="InterPro" id="IPR004808">
    <property type="entry name" value="AP_endonuc_1"/>
</dbReference>
<feature type="site" description="Transition state stabilizer" evidence="8">
    <location>
        <position position="195"/>
    </location>
</feature>
<comment type="cofactor">
    <cofactor evidence="1">
        <name>Mn(2+)</name>
        <dbReference type="ChEBI" id="CHEBI:29035"/>
    </cofactor>
</comment>
<dbReference type="Pfam" id="PF03372">
    <property type="entry name" value="Exo_endo_phos"/>
    <property type="match status" value="1"/>
</dbReference>
<dbReference type="GO" id="GO:0005634">
    <property type="term" value="C:nucleus"/>
    <property type="evidence" value="ECO:0007669"/>
    <property type="project" value="TreeGrafter"/>
</dbReference>
<feature type="site" description="Interaction with DNA substrate" evidence="8">
    <location>
        <position position="291"/>
    </location>
</feature>
<dbReference type="AlphaFoldDB" id="A0A1R2CL61"/>
<name>A0A1R2CL61_9CILI</name>
<evidence type="ECO:0000256" key="5">
    <source>
        <dbReference type="ARBA" id="ARBA00022842"/>
    </source>
</evidence>
<dbReference type="Gene3D" id="3.60.10.10">
    <property type="entry name" value="Endonuclease/exonuclease/phosphatase"/>
    <property type="match status" value="1"/>
</dbReference>
<proteinExistence type="inferred from homology"/>
<keyword evidence="4" id="KW-0378">Hydrolase</keyword>
<feature type="region of interest" description="Disordered" evidence="10">
    <location>
        <begin position="1"/>
        <end position="36"/>
    </location>
</feature>
<feature type="site" description="Important for catalytic activity" evidence="8">
    <location>
        <position position="265"/>
    </location>
</feature>
<dbReference type="EC" id="3.1.11.2" evidence="9"/>
<keyword evidence="5 7" id="KW-0460">Magnesium</keyword>
<dbReference type="OrthoDB" id="498125at2759"/>
<dbReference type="Proteomes" id="UP000187209">
    <property type="component" value="Unassembled WGS sequence"/>
</dbReference>
<keyword evidence="3 7" id="KW-0479">Metal-binding</keyword>
<comment type="caution">
    <text evidence="12">The sequence shown here is derived from an EMBL/GenBank/DDBJ whole genome shotgun (WGS) entry which is preliminary data.</text>
</comment>
<dbReference type="GO" id="GO:0008081">
    <property type="term" value="F:phosphoric diester hydrolase activity"/>
    <property type="evidence" value="ECO:0007669"/>
    <property type="project" value="TreeGrafter"/>
</dbReference>
<dbReference type="PANTHER" id="PTHR22748">
    <property type="entry name" value="AP ENDONUCLEASE"/>
    <property type="match status" value="1"/>
</dbReference>
<dbReference type="PROSITE" id="PS00728">
    <property type="entry name" value="AP_NUCLEASE_F1_3"/>
    <property type="match status" value="1"/>
</dbReference>
<keyword evidence="7" id="KW-0464">Manganese</keyword>
<evidence type="ECO:0000259" key="11">
    <source>
        <dbReference type="Pfam" id="PF03372"/>
    </source>
</evidence>
<reference evidence="12 13" key="1">
    <citation type="submission" date="2016-11" db="EMBL/GenBank/DDBJ databases">
        <title>The macronuclear genome of Stentor coeruleus: a giant cell with tiny introns.</title>
        <authorList>
            <person name="Slabodnick M."/>
            <person name="Ruby J.G."/>
            <person name="Reiff S.B."/>
            <person name="Swart E.C."/>
            <person name="Gosai S."/>
            <person name="Prabakaran S."/>
            <person name="Witkowska E."/>
            <person name="Larue G.E."/>
            <person name="Fisher S."/>
            <person name="Freeman R.M."/>
            <person name="Gunawardena J."/>
            <person name="Chu W."/>
            <person name="Stover N.A."/>
            <person name="Gregory B.D."/>
            <person name="Nowacki M."/>
            <person name="Derisi J."/>
            <person name="Roy S.W."/>
            <person name="Marshall W.F."/>
            <person name="Sood P."/>
        </authorList>
    </citation>
    <scope>NUCLEOTIDE SEQUENCE [LARGE SCALE GENOMIC DNA]</scope>
    <source>
        <strain evidence="12">WM001</strain>
    </source>
</reference>
<keyword evidence="9" id="KW-0234">DNA repair</keyword>
<keyword evidence="13" id="KW-1185">Reference proteome</keyword>
<evidence type="ECO:0000256" key="6">
    <source>
        <dbReference type="PIRSR" id="PIRSR604808-1"/>
    </source>
</evidence>
<evidence type="ECO:0000256" key="10">
    <source>
        <dbReference type="SAM" id="MobiDB-lite"/>
    </source>
</evidence>
<keyword evidence="9" id="KW-0227">DNA damage</keyword>
<evidence type="ECO:0000256" key="7">
    <source>
        <dbReference type="PIRSR" id="PIRSR604808-2"/>
    </source>
</evidence>
<dbReference type="EMBL" id="MPUH01000118">
    <property type="protein sequence ID" value="OMJ89763.1"/>
    <property type="molecule type" value="Genomic_DNA"/>
</dbReference>
<dbReference type="NCBIfam" id="TIGR00633">
    <property type="entry name" value="xth"/>
    <property type="match status" value="1"/>
</dbReference>
<feature type="active site" evidence="6">
    <location>
        <position position="152"/>
    </location>
</feature>
<dbReference type="PROSITE" id="PS51435">
    <property type="entry name" value="AP_NUCLEASE_F1_4"/>
    <property type="match status" value="1"/>
</dbReference>
<feature type="binding site" evidence="7">
    <location>
        <position position="48"/>
    </location>
    <ligand>
        <name>Mg(2+)</name>
        <dbReference type="ChEBI" id="CHEBI:18420"/>
        <label>1</label>
    </ligand>
</feature>
<dbReference type="GO" id="GO:0003677">
    <property type="term" value="F:DNA binding"/>
    <property type="evidence" value="ECO:0007669"/>
    <property type="project" value="InterPro"/>
</dbReference>
<dbReference type="GO" id="GO:0006284">
    <property type="term" value="P:base-excision repair"/>
    <property type="evidence" value="ECO:0007669"/>
    <property type="project" value="TreeGrafter"/>
</dbReference>
<evidence type="ECO:0000313" key="12">
    <source>
        <dbReference type="EMBL" id="OMJ89763.1"/>
    </source>
</evidence>
<evidence type="ECO:0000256" key="8">
    <source>
        <dbReference type="PIRSR" id="PIRSR604808-3"/>
    </source>
</evidence>
<feature type="binding site" evidence="7">
    <location>
        <position position="195"/>
    </location>
    <ligand>
        <name>Mg(2+)</name>
        <dbReference type="ChEBI" id="CHEBI:18420"/>
        <label>1</label>
    </ligand>
</feature>
<evidence type="ECO:0000256" key="4">
    <source>
        <dbReference type="ARBA" id="ARBA00022801"/>
    </source>
</evidence>
<accession>A0A1R2CL61</accession>
<dbReference type="EC" id="3.1.21.-" evidence="9"/>
<feature type="active site" description="Proton acceptor" evidence="6">
    <location>
        <position position="291"/>
    </location>
</feature>
<dbReference type="PANTHER" id="PTHR22748:SF6">
    <property type="entry name" value="DNA-(APURINIC OR APYRIMIDINIC SITE) ENDONUCLEASE"/>
    <property type="match status" value="1"/>
</dbReference>
<evidence type="ECO:0000256" key="2">
    <source>
        <dbReference type="ARBA" id="ARBA00007092"/>
    </source>
</evidence>
<dbReference type="PROSITE" id="PS00727">
    <property type="entry name" value="AP_NUCLEASE_F1_2"/>
    <property type="match status" value="1"/>
</dbReference>
<comment type="cofactor">
    <cofactor evidence="7 9">
        <name>Mg(2+)</name>
        <dbReference type="ChEBI" id="CHEBI:18420"/>
    </cofactor>
    <cofactor evidence="7 9">
        <name>Mn(2+)</name>
        <dbReference type="ChEBI" id="CHEBI:29035"/>
    </cofactor>
    <text evidence="7 9">Probably binds two magnesium or manganese ions per subunit.</text>
</comment>
<feature type="active site" description="Proton donor/acceptor" evidence="6">
    <location>
        <position position="193"/>
    </location>
</feature>
<dbReference type="SUPFAM" id="SSF56219">
    <property type="entry name" value="DNase I-like"/>
    <property type="match status" value="1"/>
</dbReference>
<dbReference type="InterPro" id="IPR036691">
    <property type="entry name" value="Endo/exonu/phosph_ase_sf"/>
</dbReference>
<dbReference type="InterPro" id="IPR005135">
    <property type="entry name" value="Endo/exonuclease/phosphatase"/>
</dbReference>
<evidence type="ECO:0000313" key="13">
    <source>
        <dbReference type="Proteomes" id="UP000187209"/>
    </source>
</evidence>
<feature type="binding site" evidence="7">
    <location>
        <position position="291"/>
    </location>
    <ligand>
        <name>Mg(2+)</name>
        <dbReference type="ChEBI" id="CHEBI:18420"/>
        <label>1</label>
    </ligand>
</feature>